<keyword evidence="1" id="KW-0472">Membrane</keyword>
<dbReference type="EMBL" id="GBXM01064229">
    <property type="protein sequence ID" value="JAH44348.1"/>
    <property type="molecule type" value="Transcribed_RNA"/>
</dbReference>
<reference evidence="2" key="1">
    <citation type="submission" date="2014-11" db="EMBL/GenBank/DDBJ databases">
        <authorList>
            <person name="Amaro Gonzalez C."/>
        </authorList>
    </citation>
    <scope>NUCLEOTIDE SEQUENCE</scope>
</reference>
<protein>
    <submittedName>
        <fullName evidence="2">Uncharacterized protein</fullName>
    </submittedName>
</protein>
<feature type="transmembrane region" description="Helical" evidence="1">
    <location>
        <begin position="20"/>
        <end position="41"/>
    </location>
</feature>
<accession>A0A0E9SV01</accession>
<keyword evidence="1" id="KW-1133">Transmembrane helix</keyword>
<evidence type="ECO:0000313" key="2">
    <source>
        <dbReference type="EMBL" id="JAH44348.1"/>
    </source>
</evidence>
<name>A0A0E9SV01_ANGAN</name>
<dbReference type="AlphaFoldDB" id="A0A0E9SV01"/>
<sequence>MPFNLVTPWWGDASYSRGQKFTYTLALFLQLHTFHVTIHFLSFRVSILFP</sequence>
<evidence type="ECO:0000256" key="1">
    <source>
        <dbReference type="SAM" id="Phobius"/>
    </source>
</evidence>
<proteinExistence type="predicted"/>
<keyword evidence="1" id="KW-0812">Transmembrane</keyword>
<organism evidence="2">
    <name type="scientific">Anguilla anguilla</name>
    <name type="common">European freshwater eel</name>
    <name type="synonym">Muraena anguilla</name>
    <dbReference type="NCBI Taxonomy" id="7936"/>
    <lineage>
        <taxon>Eukaryota</taxon>
        <taxon>Metazoa</taxon>
        <taxon>Chordata</taxon>
        <taxon>Craniata</taxon>
        <taxon>Vertebrata</taxon>
        <taxon>Euteleostomi</taxon>
        <taxon>Actinopterygii</taxon>
        <taxon>Neopterygii</taxon>
        <taxon>Teleostei</taxon>
        <taxon>Anguilliformes</taxon>
        <taxon>Anguillidae</taxon>
        <taxon>Anguilla</taxon>
    </lineage>
</organism>
<reference evidence="2" key="2">
    <citation type="journal article" date="2015" name="Fish Shellfish Immunol.">
        <title>Early steps in the European eel (Anguilla anguilla)-Vibrio vulnificus interaction in the gills: Role of the RtxA13 toxin.</title>
        <authorList>
            <person name="Callol A."/>
            <person name="Pajuelo D."/>
            <person name="Ebbesson L."/>
            <person name="Teles M."/>
            <person name="MacKenzie S."/>
            <person name="Amaro C."/>
        </authorList>
    </citation>
    <scope>NUCLEOTIDE SEQUENCE</scope>
</reference>